<dbReference type="AlphaFoldDB" id="A0A1Y5STN8"/>
<gene>
    <name evidence="2" type="ORF">TRL7639_02414</name>
</gene>
<evidence type="ECO:0000313" key="3">
    <source>
        <dbReference type="Proteomes" id="UP000193077"/>
    </source>
</evidence>
<dbReference type="EMBL" id="FWFO01000001">
    <property type="protein sequence ID" value="SLN44940.1"/>
    <property type="molecule type" value="Genomic_DNA"/>
</dbReference>
<sequence>MGTSILKTFAACCAASALCATAAQADLNIRFIEGAPKDRFQINNTGSCDIKSATLSVDLSSSQGALIFDVTESGAGVEVYQPFELVEGRTAIAAVPSILDGQNALSLDVVRLKPGESIAFTIDVDDTLGAREITVTDSEISGATVHLAQGDQINTAVFSSAASATLPVRSC</sequence>
<keyword evidence="3" id="KW-1185">Reference proteome</keyword>
<proteinExistence type="predicted"/>
<dbReference type="Proteomes" id="UP000193077">
    <property type="component" value="Unassembled WGS sequence"/>
</dbReference>
<reference evidence="2 3" key="1">
    <citation type="submission" date="2017-03" db="EMBL/GenBank/DDBJ databases">
        <authorList>
            <person name="Afonso C.L."/>
            <person name="Miller P.J."/>
            <person name="Scott M.A."/>
            <person name="Spackman E."/>
            <person name="Goraichik I."/>
            <person name="Dimitrov K.M."/>
            <person name="Suarez D.L."/>
            <person name="Swayne D.E."/>
        </authorList>
    </citation>
    <scope>NUCLEOTIDE SEQUENCE [LARGE SCALE GENOMIC DNA]</scope>
    <source>
        <strain evidence="2 3">CECT 7639</strain>
    </source>
</reference>
<protein>
    <recommendedName>
        <fullName evidence="4">Aggregation factor core protein MAFp3</fullName>
    </recommendedName>
</protein>
<accession>A0A1Y5STN8</accession>
<evidence type="ECO:0000313" key="2">
    <source>
        <dbReference type="EMBL" id="SLN44940.1"/>
    </source>
</evidence>
<name>A0A1Y5STN8_9RHOB</name>
<keyword evidence="1" id="KW-0732">Signal</keyword>
<feature type="signal peptide" evidence="1">
    <location>
        <begin position="1"/>
        <end position="25"/>
    </location>
</feature>
<evidence type="ECO:0008006" key="4">
    <source>
        <dbReference type="Google" id="ProtNLM"/>
    </source>
</evidence>
<organism evidence="2 3">
    <name type="scientific">Falsiruegeria litorea R37</name>
    <dbReference type="NCBI Taxonomy" id="1200284"/>
    <lineage>
        <taxon>Bacteria</taxon>
        <taxon>Pseudomonadati</taxon>
        <taxon>Pseudomonadota</taxon>
        <taxon>Alphaproteobacteria</taxon>
        <taxon>Rhodobacterales</taxon>
        <taxon>Roseobacteraceae</taxon>
        <taxon>Falsiruegeria</taxon>
    </lineage>
</organism>
<evidence type="ECO:0000256" key="1">
    <source>
        <dbReference type="SAM" id="SignalP"/>
    </source>
</evidence>
<feature type="chain" id="PRO_5012057107" description="Aggregation factor core protein MAFp3" evidence="1">
    <location>
        <begin position="26"/>
        <end position="171"/>
    </location>
</feature>